<dbReference type="SUPFAM" id="SSF56112">
    <property type="entry name" value="Protein kinase-like (PK-like)"/>
    <property type="match status" value="1"/>
</dbReference>
<dbReference type="Gene3D" id="1.10.510.10">
    <property type="entry name" value="Transferase(Phosphotransferase) domain 1"/>
    <property type="match status" value="1"/>
</dbReference>
<dbReference type="PANTHER" id="PTHR45927:SF15">
    <property type="entry name" value="SERINE_THREONINE RECEPTOR-LIKE KINASE NFP"/>
    <property type="match status" value="1"/>
</dbReference>
<dbReference type="AlphaFoldDB" id="I3SGA9"/>
<accession>I3SGA9</accession>
<dbReference type="PANTHER" id="PTHR45927">
    <property type="entry name" value="LYSM-DOMAIN RECEPTOR-LIKE KINASE-RELATED"/>
    <property type="match status" value="1"/>
</dbReference>
<name>I3SGA9_LOTJA</name>
<protein>
    <recommendedName>
        <fullName evidence="1">Protein kinase domain-containing protein</fullName>
    </recommendedName>
</protein>
<dbReference type="InterPro" id="IPR052611">
    <property type="entry name" value="Plant_RLK_LysM"/>
</dbReference>
<dbReference type="GO" id="GO:0005524">
    <property type="term" value="F:ATP binding"/>
    <property type="evidence" value="ECO:0007669"/>
    <property type="project" value="InterPro"/>
</dbReference>
<dbReference type="EMBL" id="BT139506">
    <property type="protein sequence ID" value="AFK39301.1"/>
    <property type="molecule type" value="mRNA"/>
</dbReference>
<organism evidence="2">
    <name type="scientific">Lotus japonicus</name>
    <name type="common">Lotus corniculatus var. japonicus</name>
    <dbReference type="NCBI Taxonomy" id="34305"/>
    <lineage>
        <taxon>Eukaryota</taxon>
        <taxon>Viridiplantae</taxon>
        <taxon>Streptophyta</taxon>
        <taxon>Embryophyta</taxon>
        <taxon>Tracheophyta</taxon>
        <taxon>Spermatophyta</taxon>
        <taxon>Magnoliopsida</taxon>
        <taxon>eudicotyledons</taxon>
        <taxon>Gunneridae</taxon>
        <taxon>Pentapetalae</taxon>
        <taxon>rosids</taxon>
        <taxon>fabids</taxon>
        <taxon>Fabales</taxon>
        <taxon>Fabaceae</taxon>
        <taxon>Papilionoideae</taxon>
        <taxon>50 kb inversion clade</taxon>
        <taxon>NPAAA clade</taxon>
        <taxon>Hologalegina</taxon>
        <taxon>robinioid clade</taxon>
        <taxon>Loteae</taxon>
        <taxon>Lotus</taxon>
    </lineage>
</organism>
<dbReference type="Pfam" id="PF00069">
    <property type="entry name" value="Pkinase"/>
    <property type="match status" value="1"/>
</dbReference>
<dbReference type="InterPro" id="IPR011009">
    <property type="entry name" value="Kinase-like_dom_sf"/>
</dbReference>
<sequence length="158" mass="17093">MRAKIANFGLAKSGMNAITMHIVGTQGYIAPGYLADGVVSTKMDVFSFGVVLLELVSGKEAIDEEGNLLWASAIRTFEVGNEVEKGRRLREWLDKGVLRETCSMESLMGVVAVAIACLHRDPTKRPSIVDIVYALSKSEDIGFDVSDEGIGSPRAMAR</sequence>
<dbReference type="PROSITE" id="PS50011">
    <property type="entry name" value="PROTEIN_KINASE_DOM"/>
    <property type="match status" value="1"/>
</dbReference>
<evidence type="ECO:0000259" key="1">
    <source>
        <dbReference type="PROSITE" id="PS50011"/>
    </source>
</evidence>
<dbReference type="GO" id="GO:0004672">
    <property type="term" value="F:protein kinase activity"/>
    <property type="evidence" value="ECO:0007669"/>
    <property type="project" value="InterPro"/>
</dbReference>
<reference evidence="2" key="1">
    <citation type="submission" date="2012-05" db="EMBL/GenBank/DDBJ databases">
        <authorList>
            <person name="Krishnakumar V."/>
            <person name="Cheung F."/>
            <person name="Xiao Y."/>
            <person name="Chan A."/>
            <person name="Moskal W.A."/>
            <person name="Town C.D."/>
        </authorList>
    </citation>
    <scope>NUCLEOTIDE SEQUENCE</scope>
</reference>
<dbReference type="InterPro" id="IPR000719">
    <property type="entry name" value="Prot_kinase_dom"/>
</dbReference>
<proteinExistence type="evidence at transcript level"/>
<evidence type="ECO:0000313" key="2">
    <source>
        <dbReference type="EMBL" id="AFK39301.1"/>
    </source>
</evidence>
<feature type="domain" description="Protein kinase" evidence="1">
    <location>
        <begin position="1"/>
        <end position="143"/>
    </location>
</feature>